<dbReference type="Proteomes" id="UP001372338">
    <property type="component" value="Unassembled WGS sequence"/>
</dbReference>
<keyword evidence="3" id="KW-1185">Reference proteome</keyword>
<reference evidence="2 3" key="1">
    <citation type="submission" date="2024-01" db="EMBL/GenBank/DDBJ databases">
        <title>The genomes of 5 underutilized Papilionoideae crops provide insights into root nodulation and disease resistanc.</title>
        <authorList>
            <person name="Yuan L."/>
        </authorList>
    </citation>
    <scope>NUCLEOTIDE SEQUENCE [LARGE SCALE GENOMIC DNA]</scope>
    <source>
        <strain evidence="2">ZHUSHIDOU_FW_LH</strain>
        <tissue evidence="2">Leaf</tissue>
    </source>
</reference>
<feature type="region of interest" description="Disordered" evidence="1">
    <location>
        <begin position="74"/>
        <end position="106"/>
    </location>
</feature>
<organism evidence="2 3">
    <name type="scientific">Crotalaria pallida</name>
    <name type="common">Smooth rattlebox</name>
    <name type="synonym">Crotalaria striata</name>
    <dbReference type="NCBI Taxonomy" id="3830"/>
    <lineage>
        <taxon>Eukaryota</taxon>
        <taxon>Viridiplantae</taxon>
        <taxon>Streptophyta</taxon>
        <taxon>Embryophyta</taxon>
        <taxon>Tracheophyta</taxon>
        <taxon>Spermatophyta</taxon>
        <taxon>Magnoliopsida</taxon>
        <taxon>eudicotyledons</taxon>
        <taxon>Gunneridae</taxon>
        <taxon>Pentapetalae</taxon>
        <taxon>rosids</taxon>
        <taxon>fabids</taxon>
        <taxon>Fabales</taxon>
        <taxon>Fabaceae</taxon>
        <taxon>Papilionoideae</taxon>
        <taxon>50 kb inversion clade</taxon>
        <taxon>genistoids sensu lato</taxon>
        <taxon>core genistoids</taxon>
        <taxon>Crotalarieae</taxon>
        <taxon>Crotalaria</taxon>
    </lineage>
</organism>
<dbReference type="EMBL" id="JAYWIO010000001">
    <property type="protein sequence ID" value="KAK7290461.1"/>
    <property type="molecule type" value="Genomic_DNA"/>
</dbReference>
<gene>
    <name evidence="2" type="ORF">RIF29_04903</name>
</gene>
<evidence type="ECO:0000256" key="1">
    <source>
        <dbReference type="SAM" id="MobiDB-lite"/>
    </source>
</evidence>
<sequence>MEVGEGSGVEIVANEIPQNVESDFGPWMVVQRPQRRKARNSKGGENPAIPDKDSNMFHALQNANQDMVENLNLPRVEKAPTPVEKHARKNYRPNVQKSTKYGPIKPKKNIYMPVAIQPQPQPKVTSSAGPQKNFVQTDQVDMVKAKPR</sequence>
<evidence type="ECO:0000313" key="3">
    <source>
        <dbReference type="Proteomes" id="UP001372338"/>
    </source>
</evidence>
<proteinExistence type="predicted"/>
<feature type="region of interest" description="Disordered" evidence="1">
    <location>
        <begin position="32"/>
        <end position="54"/>
    </location>
</feature>
<feature type="compositionally biased region" description="Polar residues" evidence="1">
    <location>
        <begin position="122"/>
        <end position="139"/>
    </location>
</feature>
<accession>A0AAN9J2G6</accession>
<evidence type="ECO:0000313" key="2">
    <source>
        <dbReference type="EMBL" id="KAK7290461.1"/>
    </source>
</evidence>
<name>A0AAN9J2G6_CROPI</name>
<protein>
    <submittedName>
        <fullName evidence="2">Uncharacterized protein</fullName>
    </submittedName>
</protein>
<dbReference type="AlphaFoldDB" id="A0AAN9J2G6"/>
<feature type="region of interest" description="Disordered" evidence="1">
    <location>
        <begin position="119"/>
        <end position="148"/>
    </location>
</feature>
<comment type="caution">
    <text evidence="2">The sequence shown here is derived from an EMBL/GenBank/DDBJ whole genome shotgun (WGS) entry which is preliminary data.</text>
</comment>